<organism evidence="1 2">
    <name type="scientific">Sphaerosporella brunnea</name>
    <dbReference type="NCBI Taxonomy" id="1250544"/>
    <lineage>
        <taxon>Eukaryota</taxon>
        <taxon>Fungi</taxon>
        <taxon>Dikarya</taxon>
        <taxon>Ascomycota</taxon>
        <taxon>Pezizomycotina</taxon>
        <taxon>Pezizomycetes</taxon>
        <taxon>Pezizales</taxon>
        <taxon>Pyronemataceae</taxon>
        <taxon>Sphaerosporella</taxon>
    </lineage>
</organism>
<keyword evidence="2" id="KW-1185">Reference proteome</keyword>
<dbReference type="Proteomes" id="UP000326924">
    <property type="component" value="Unassembled WGS sequence"/>
</dbReference>
<gene>
    <name evidence="1" type="ORF">FN846DRAFT_986490</name>
</gene>
<dbReference type="AlphaFoldDB" id="A0A5J5F9I4"/>
<sequence>MMSILHKPTASRPGCELRSPAGFLISPTQPNAASPAGWLLRTLLLSPLLPLAVLECKRSVADEETAQIEHLLAQQVGEAIACIRQRQSILETPTTTSQRTVFVISVQQTKIQLRRIPFTEEYLAAVRENKKPSESLLVRSSQVQDLPIPDQRRVAIELLVAFFDGIQNNPDWTHRFGIDICVVEG</sequence>
<reference evidence="1 2" key="1">
    <citation type="submission" date="2019-09" db="EMBL/GenBank/DDBJ databases">
        <title>Draft genome of the ectomycorrhizal ascomycete Sphaerosporella brunnea.</title>
        <authorList>
            <consortium name="DOE Joint Genome Institute"/>
            <person name="Benucci G.M."/>
            <person name="Marozzi G."/>
            <person name="Antonielli L."/>
            <person name="Sanchez S."/>
            <person name="Marco P."/>
            <person name="Wang X."/>
            <person name="Falini L.B."/>
            <person name="Barry K."/>
            <person name="Haridas S."/>
            <person name="Lipzen A."/>
            <person name="Labutti K."/>
            <person name="Grigoriev I.V."/>
            <person name="Murat C."/>
            <person name="Martin F."/>
            <person name="Albertini E."/>
            <person name="Donnini D."/>
            <person name="Bonito G."/>
        </authorList>
    </citation>
    <scope>NUCLEOTIDE SEQUENCE [LARGE SCALE GENOMIC DNA]</scope>
    <source>
        <strain evidence="1 2">Sb_GMNB300</strain>
    </source>
</reference>
<dbReference type="EMBL" id="VXIS01000013">
    <property type="protein sequence ID" value="KAA8913614.1"/>
    <property type="molecule type" value="Genomic_DNA"/>
</dbReference>
<comment type="caution">
    <text evidence="1">The sequence shown here is derived from an EMBL/GenBank/DDBJ whole genome shotgun (WGS) entry which is preliminary data.</text>
</comment>
<dbReference type="InParanoid" id="A0A5J5F9I4"/>
<accession>A0A5J5F9I4</accession>
<name>A0A5J5F9I4_9PEZI</name>
<protein>
    <submittedName>
        <fullName evidence="1">Uncharacterized protein</fullName>
    </submittedName>
</protein>
<proteinExistence type="predicted"/>
<evidence type="ECO:0000313" key="1">
    <source>
        <dbReference type="EMBL" id="KAA8913614.1"/>
    </source>
</evidence>
<evidence type="ECO:0000313" key="2">
    <source>
        <dbReference type="Proteomes" id="UP000326924"/>
    </source>
</evidence>